<feature type="region of interest" description="Disordered" evidence="1">
    <location>
        <begin position="80"/>
        <end position="107"/>
    </location>
</feature>
<dbReference type="AlphaFoldDB" id="A0A835PN31"/>
<name>A0A835PN31_VANPL</name>
<dbReference type="OrthoDB" id="442158at2759"/>
<dbReference type="EMBL" id="JADCNL010000013">
    <property type="protein sequence ID" value="KAG0454547.1"/>
    <property type="molecule type" value="Genomic_DNA"/>
</dbReference>
<protein>
    <submittedName>
        <fullName evidence="2">Uncharacterized protein</fullName>
    </submittedName>
</protein>
<gene>
    <name evidence="2" type="ORF">HPP92_023839</name>
</gene>
<feature type="compositionally biased region" description="Basic and acidic residues" evidence="1">
    <location>
        <begin position="1"/>
        <end position="18"/>
    </location>
</feature>
<reference evidence="2 3" key="1">
    <citation type="journal article" date="2020" name="Nat. Food">
        <title>A phased Vanilla planifolia genome enables genetic improvement of flavour and production.</title>
        <authorList>
            <person name="Hasing T."/>
            <person name="Tang H."/>
            <person name="Brym M."/>
            <person name="Khazi F."/>
            <person name="Huang T."/>
            <person name="Chambers A.H."/>
        </authorList>
    </citation>
    <scope>NUCLEOTIDE SEQUENCE [LARGE SCALE GENOMIC DNA]</scope>
    <source>
        <tissue evidence="2">Leaf</tissue>
    </source>
</reference>
<sequence length="107" mass="12159">MAQGRRDFADKRTVREPEGFEFSEIGNGGWDGTGGEGVVRKIELAKRSEVAKEGGDATIEKVRSEGEDFECWKESERRRNGAGEVVSGEVEVAEQRKRWEDRRDWPD</sequence>
<accession>A0A835PN31</accession>
<organism evidence="2 3">
    <name type="scientific">Vanilla planifolia</name>
    <name type="common">Vanilla</name>
    <dbReference type="NCBI Taxonomy" id="51239"/>
    <lineage>
        <taxon>Eukaryota</taxon>
        <taxon>Viridiplantae</taxon>
        <taxon>Streptophyta</taxon>
        <taxon>Embryophyta</taxon>
        <taxon>Tracheophyta</taxon>
        <taxon>Spermatophyta</taxon>
        <taxon>Magnoliopsida</taxon>
        <taxon>Liliopsida</taxon>
        <taxon>Asparagales</taxon>
        <taxon>Orchidaceae</taxon>
        <taxon>Vanilloideae</taxon>
        <taxon>Vanilleae</taxon>
        <taxon>Vanilla</taxon>
    </lineage>
</organism>
<feature type="region of interest" description="Disordered" evidence="1">
    <location>
        <begin position="1"/>
        <end position="35"/>
    </location>
</feature>
<proteinExistence type="predicted"/>
<feature type="compositionally biased region" description="Basic and acidic residues" evidence="1">
    <location>
        <begin position="93"/>
        <end position="107"/>
    </location>
</feature>
<evidence type="ECO:0000313" key="3">
    <source>
        <dbReference type="Proteomes" id="UP000636800"/>
    </source>
</evidence>
<dbReference type="Proteomes" id="UP000636800">
    <property type="component" value="Chromosome 13"/>
</dbReference>
<evidence type="ECO:0000256" key="1">
    <source>
        <dbReference type="SAM" id="MobiDB-lite"/>
    </source>
</evidence>
<evidence type="ECO:0000313" key="2">
    <source>
        <dbReference type="EMBL" id="KAG0454547.1"/>
    </source>
</evidence>
<keyword evidence="3" id="KW-1185">Reference proteome</keyword>
<comment type="caution">
    <text evidence="2">The sequence shown here is derived from an EMBL/GenBank/DDBJ whole genome shotgun (WGS) entry which is preliminary data.</text>
</comment>
<feature type="compositionally biased region" description="Gly residues" evidence="1">
    <location>
        <begin position="26"/>
        <end position="35"/>
    </location>
</feature>